<feature type="transmembrane region" description="Helical" evidence="1">
    <location>
        <begin position="549"/>
        <end position="571"/>
    </location>
</feature>
<dbReference type="Proteomes" id="UP000515240">
    <property type="component" value="Chromosome"/>
</dbReference>
<evidence type="ECO:0000313" key="2">
    <source>
        <dbReference type="EMBL" id="QMV73333.1"/>
    </source>
</evidence>
<feature type="transmembrane region" description="Helical" evidence="1">
    <location>
        <begin position="396"/>
        <end position="418"/>
    </location>
</feature>
<dbReference type="PANTHER" id="PTHR34219">
    <property type="entry name" value="IRON-REGULATED INNER MEMBRANE PROTEIN-RELATED"/>
    <property type="match status" value="1"/>
</dbReference>
<dbReference type="InterPro" id="IPR005625">
    <property type="entry name" value="PepSY-ass_TM"/>
</dbReference>
<reference evidence="2 3" key="1">
    <citation type="journal article" date="2020" name="G3 (Bethesda)">
        <title>CeMbio - The Caenorhabditis elegans Microbiome Resource.</title>
        <authorList>
            <person name="Dirksen P."/>
            <person name="Assie A."/>
            <person name="Zimmermann J."/>
            <person name="Zhang F."/>
            <person name="Tietje A.M."/>
            <person name="Marsh S.A."/>
            <person name="Felix M.A."/>
            <person name="Shapira M."/>
            <person name="Kaleta C."/>
            <person name="Schulenburg H."/>
            <person name="Samuel B."/>
        </authorList>
    </citation>
    <scope>NUCLEOTIDE SEQUENCE [LARGE SCALE GENOMIC DNA]</scope>
    <source>
        <strain evidence="2 3">BIGb0172</strain>
    </source>
</reference>
<feature type="transmembrane region" description="Helical" evidence="1">
    <location>
        <begin position="12"/>
        <end position="36"/>
    </location>
</feature>
<evidence type="ECO:0000256" key="1">
    <source>
        <dbReference type="SAM" id="Phobius"/>
    </source>
</evidence>
<dbReference type="AlphaFoldDB" id="A0A7G5EH58"/>
<feature type="transmembrane region" description="Helical" evidence="1">
    <location>
        <begin position="186"/>
        <end position="212"/>
    </location>
</feature>
<name>A0A7G5EH58_9BURK</name>
<protein>
    <submittedName>
        <fullName evidence="2">PepSY domain-containing protein</fullName>
    </submittedName>
</protein>
<gene>
    <name evidence="2" type="ORF">HS961_11105</name>
</gene>
<keyword evidence="1" id="KW-0812">Transmembrane</keyword>
<keyword evidence="3" id="KW-1185">Reference proteome</keyword>
<dbReference type="PANTHER" id="PTHR34219:SF4">
    <property type="entry name" value="PEPSY DOMAIN-CONTAINING PROTEIN"/>
    <property type="match status" value="1"/>
</dbReference>
<keyword evidence="1" id="KW-0472">Membrane</keyword>
<dbReference type="Pfam" id="PF03929">
    <property type="entry name" value="PepSY_TM"/>
    <property type="match status" value="1"/>
</dbReference>
<feature type="transmembrane region" description="Helical" evidence="1">
    <location>
        <begin position="492"/>
        <end position="513"/>
    </location>
</feature>
<dbReference type="EMBL" id="CP058554">
    <property type="protein sequence ID" value="QMV73333.1"/>
    <property type="molecule type" value="Genomic_DNA"/>
</dbReference>
<feature type="transmembrane region" description="Helical" evidence="1">
    <location>
        <begin position="583"/>
        <end position="602"/>
    </location>
</feature>
<sequence length="626" mass="67425">MEGEFRKRMAWLHTWCGLVSGWLLCAIFLTGTLSVFRAPITRWMQAQPPVQAAAAQSQLALDAAATYLASKAAGARFWRIELPQQAGDALLLAWQPAGAQRGGLQTAAMDPATGALLPQPWGRKTEGGRHFMSFHYSLHAGTIGFWVVGFMAMCMLVALVSGVVVHRRIFADFFTLRLGKGQRSWLDAHNATGVLALPFLFMIAYTGLAYFYSSYIPWPLRAVYGDSPQAQARYQGELSSEAAAPRRSLQGQPAAMQDLAQLLDQARQLTGRSPRMLFIERPGDASMTVRVFNQAPEDSQTILNQAGQVSFDGVTGAVLQLRNPDPQAPTHSGQIHPVLEALHVASFGGWTLRWMYFVFGLMGTAMMATGTVLFMVKRRKKSAMEFGAATASIYRVVESLNVAALAGIALASIGYFWLNRLLPAAMPGRELWEIRGFLLIWAASGLYAACRPPARAWVEQLALAGALCLLLPLLNLASTGLSVWQYARVGDWQSASVELVAIAFGLVLVGMAWKLQRAWQAQATTTKPAKGAKAPTVGLRYRLQVSSRVLAACLGGYGVASLLAAAVAVLLPRISGLSAAEGVLAASLLGFVFYAVAALWVFSLRSASHAWLGLAAVALGSALVLL</sequence>
<feature type="transmembrane region" description="Helical" evidence="1">
    <location>
        <begin position="143"/>
        <end position="165"/>
    </location>
</feature>
<proteinExistence type="predicted"/>
<evidence type="ECO:0000313" key="3">
    <source>
        <dbReference type="Proteomes" id="UP000515240"/>
    </source>
</evidence>
<feature type="transmembrane region" description="Helical" evidence="1">
    <location>
        <begin position="430"/>
        <end position="449"/>
    </location>
</feature>
<feature type="transmembrane region" description="Helical" evidence="1">
    <location>
        <begin position="354"/>
        <end position="376"/>
    </location>
</feature>
<dbReference type="RefSeq" id="WP_182327895.1">
    <property type="nucleotide sequence ID" value="NZ_CP058554.1"/>
</dbReference>
<feature type="transmembrane region" description="Helical" evidence="1">
    <location>
        <begin position="461"/>
        <end position="486"/>
    </location>
</feature>
<keyword evidence="1" id="KW-1133">Transmembrane helix</keyword>
<organism evidence="2 3">
    <name type="scientific">Comamonas piscis</name>
    <dbReference type="NCBI Taxonomy" id="1562974"/>
    <lineage>
        <taxon>Bacteria</taxon>
        <taxon>Pseudomonadati</taxon>
        <taxon>Pseudomonadota</taxon>
        <taxon>Betaproteobacteria</taxon>
        <taxon>Burkholderiales</taxon>
        <taxon>Comamonadaceae</taxon>
        <taxon>Comamonas</taxon>
    </lineage>
</organism>
<dbReference type="KEGG" id="cpis:HS961_11105"/>
<accession>A0A7G5EH58</accession>